<gene>
    <name evidence="2" type="primary">Hypp1125</name>
    <name evidence="2" type="ORF">BLAG_LOCUS13084</name>
</gene>
<feature type="compositionally biased region" description="Basic and acidic residues" evidence="1">
    <location>
        <begin position="223"/>
        <end position="240"/>
    </location>
</feature>
<feature type="compositionally biased region" description="Polar residues" evidence="1">
    <location>
        <begin position="116"/>
        <end position="130"/>
    </location>
</feature>
<name>A0A8J9ZF24_BRALA</name>
<keyword evidence="3" id="KW-1185">Reference proteome</keyword>
<dbReference type="Proteomes" id="UP000838412">
    <property type="component" value="Chromosome 2"/>
</dbReference>
<feature type="region of interest" description="Disordered" evidence="1">
    <location>
        <begin position="221"/>
        <end position="344"/>
    </location>
</feature>
<feature type="compositionally biased region" description="Basic and acidic residues" evidence="1">
    <location>
        <begin position="247"/>
        <end position="256"/>
    </location>
</feature>
<feature type="compositionally biased region" description="Basic and acidic residues" evidence="1">
    <location>
        <begin position="291"/>
        <end position="305"/>
    </location>
</feature>
<reference evidence="2" key="1">
    <citation type="submission" date="2022-01" db="EMBL/GenBank/DDBJ databases">
        <authorList>
            <person name="Braso-Vives M."/>
        </authorList>
    </citation>
    <scope>NUCLEOTIDE SEQUENCE</scope>
</reference>
<feature type="compositionally biased region" description="Polar residues" evidence="1">
    <location>
        <begin position="307"/>
        <end position="327"/>
    </location>
</feature>
<protein>
    <submittedName>
        <fullName evidence="2">Hypp1125 protein</fullName>
    </submittedName>
</protein>
<evidence type="ECO:0000256" key="1">
    <source>
        <dbReference type="SAM" id="MobiDB-lite"/>
    </source>
</evidence>
<feature type="region of interest" description="Disordered" evidence="1">
    <location>
        <begin position="102"/>
        <end position="192"/>
    </location>
</feature>
<feature type="compositionally biased region" description="Basic and acidic residues" evidence="1">
    <location>
        <begin position="333"/>
        <end position="344"/>
    </location>
</feature>
<accession>A0A8J9ZF24</accession>
<evidence type="ECO:0000313" key="2">
    <source>
        <dbReference type="EMBL" id="CAH1253259.1"/>
    </source>
</evidence>
<organism evidence="2 3">
    <name type="scientific">Branchiostoma lanceolatum</name>
    <name type="common">Common lancelet</name>
    <name type="synonym">Amphioxus lanceolatum</name>
    <dbReference type="NCBI Taxonomy" id="7740"/>
    <lineage>
        <taxon>Eukaryota</taxon>
        <taxon>Metazoa</taxon>
        <taxon>Chordata</taxon>
        <taxon>Cephalochordata</taxon>
        <taxon>Leptocardii</taxon>
        <taxon>Amphioxiformes</taxon>
        <taxon>Branchiostomatidae</taxon>
        <taxon>Branchiostoma</taxon>
    </lineage>
</organism>
<dbReference type="EMBL" id="OV696687">
    <property type="protein sequence ID" value="CAH1253259.1"/>
    <property type="molecule type" value="Genomic_DNA"/>
</dbReference>
<dbReference type="OrthoDB" id="10010365at2759"/>
<proteinExistence type="predicted"/>
<feature type="compositionally biased region" description="Polar residues" evidence="1">
    <location>
        <begin position="177"/>
        <end position="187"/>
    </location>
</feature>
<dbReference type="AlphaFoldDB" id="A0A8J9ZF24"/>
<evidence type="ECO:0000313" key="3">
    <source>
        <dbReference type="Proteomes" id="UP000838412"/>
    </source>
</evidence>
<sequence length="344" mass="37903">MATWRKPLTSNVRQPATVGYRPQPMKKVKSLGLNISRDVPNLLEQIYSSKQGRQRAQKVETVQIHRVGESSSDACSPLEYTASFEASHPAYTCLLPTTTETNDYQDLVPSPDVLQDPTSTSHLSTENGTVTKDDQHDNQNSEDEQGDVKVDAVGQDTVSDTGESMSSVSLDLRTSGEETTFPNSISLSPDKYDPVGPEEIILHEKADALGLEKLTEVFMTSTHKSDAEQSKPKEKSREDVYALVSGEGKHVQEDSTAHPVKKTPSRRGPPPPRPPRSNSQKRVHFATVGEEVSRDNTTSEHRRESAGQAQDQQKTTGGLERSTSNVSYIDITGMRKDSRPLIFV</sequence>
<feature type="compositionally biased region" description="Polar residues" evidence="1">
    <location>
        <begin position="156"/>
        <end position="169"/>
    </location>
</feature>